<dbReference type="AlphaFoldDB" id="A0A816BCU7"/>
<dbReference type="EMBL" id="CAJNOR010006954">
    <property type="protein sequence ID" value="CAF1607562.1"/>
    <property type="molecule type" value="Genomic_DNA"/>
</dbReference>
<keyword evidence="4" id="KW-1185">Reference proteome</keyword>
<reference evidence="3" key="1">
    <citation type="submission" date="2021-02" db="EMBL/GenBank/DDBJ databases">
        <authorList>
            <person name="Nowell W R."/>
        </authorList>
    </citation>
    <scope>NUCLEOTIDE SEQUENCE</scope>
</reference>
<protein>
    <submittedName>
        <fullName evidence="3">Uncharacterized protein</fullName>
    </submittedName>
</protein>
<name>A0A816BCU7_ADIRI</name>
<dbReference type="Proteomes" id="UP000663828">
    <property type="component" value="Unassembled WGS sequence"/>
</dbReference>
<evidence type="ECO:0000313" key="4">
    <source>
        <dbReference type="Proteomes" id="UP000663828"/>
    </source>
</evidence>
<keyword evidence="2" id="KW-0472">Membrane</keyword>
<evidence type="ECO:0000313" key="3">
    <source>
        <dbReference type="EMBL" id="CAF1607562.1"/>
    </source>
</evidence>
<gene>
    <name evidence="3" type="ORF">XAT740_LOCUS48465</name>
</gene>
<organism evidence="3 4">
    <name type="scientific">Adineta ricciae</name>
    <name type="common">Rotifer</name>
    <dbReference type="NCBI Taxonomy" id="249248"/>
    <lineage>
        <taxon>Eukaryota</taxon>
        <taxon>Metazoa</taxon>
        <taxon>Spiralia</taxon>
        <taxon>Gnathifera</taxon>
        <taxon>Rotifera</taxon>
        <taxon>Eurotatoria</taxon>
        <taxon>Bdelloidea</taxon>
        <taxon>Adinetida</taxon>
        <taxon>Adinetidae</taxon>
        <taxon>Adineta</taxon>
    </lineage>
</organism>
<feature type="compositionally biased region" description="Polar residues" evidence="1">
    <location>
        <begin position="130"/>
        <end position="140"/>
    </location>
</feature>
<keyword evidence="2" id="KW-0812">Transmembrane</keyword>
<comment type="caution">
    <text evidence="3">The sequence shown here is derived from an EMBL/GenBank/DDBJ whole genome shotgun (WGS) entry which is preliminary data.</text>
</comment>
<evidence type="ECO:0000256" key="2">
    <source>
        <dbReference type="SAM" id="Phobius"/>
    </source>
</evidence>
<accession>A0A816BCU7</accession>
<evidence type="ECO:0000256" key="1">
    <source>
        <dbReference type="SAM" id="MobiDB-lite"/>
    </source>
</evidence>
<feature type="transmembrane region" description="Helical" evidence="2">
    <location>
        <begin position="56"/>
        <end position="82"/>
    </location>
</feature>
<feature type="region of interest" description="Disordered" evidence="1">
    <location>
        <begin position="124"/>
        <end position="241"/>
    </location>
</feature>
<feature type="transmembrane region" description="Helical" evidence="2">
    <location>
        <begin position="20"/>
        <end position="44"/>
    </location>
</feature>
<sequence length="434" mass="48931">MFDKWSIPFLTTVTFSQRLSLVIIILTSLSVLLVLTSAAAFIYVTRKEKVLRKSHLISVITIILVELAFLIAVVGCCSIRSTNTQGQILAALLIVLSLLALMTLIYFLLEDILKERVAPDRQENIPARTVTVQETKTFTQPEPSAPPPPPPPPASAPAPTVPADEVAIPIPTSPVLPSLPRIPTPPVPHESPIPPPASPPVPSTSPEKPASPLVTPQPSEHSASPIPDQNTPQLRESPPPYINNYERIRRELLFAIEERTIPALEEAIQQVKDHDYIQPLKYECERALELLNRLMKIEHMKFSPVPWRRIKVLRLNQSTIAELHSYTKPPDEVLTVMRATFLLLGHSEREIQDWPQIQTLLGRFGRDSIRRRCYELNPLSIPVEKAHDAKDILRNYDLIRVTEISVGLAAFYCWSKAMVEEREKLLESQRRIVR</sequence>
<feature type="compositionally biased region" description="Pro residues" evidence="1">
    <location>
        <begin position="143"/>
        <end position="160"/>
    </location>
</feature>
<feature type="compositionally biased region" description="Pro residues" evidence="1">
    <location>
        <begin position="180"/>
        <end position="203"/>
    </location>
</feature>
<keyword evidence="2" id="KW-1133">Transmembrane helix</keyword>
<dbReference type="Gene3D" id="1.20.920.20">
    <property type="match status" value="1"/>
</dbReference>
<proteinExistence type="predicted"/>
<feature type="transmembrane region" description="Helical" evidence="2">
    <location>
        <begin position="88"/>
        <end position="109"/>
    </location>
</feature>
<feature type="compositionally biased region" description="Polar residues" evidence="1">
    <location>
        <begin position="214"/>
        <end position="234"/>
    </location>
</feature>